<name>A0A0C3D358_9AGAM</name>
<keyword evidence="4" id="KW-1185">Reference proteome</keyword>
<evidence type="ECO:0000313" key="4">
    <source>
        <dbReference type="Proteomes" id="UP000053989"/>
    </source>
</evidence>
<dbReference type="EMBL" id="KN822318">
    <property type="protein sequence ID" value="KIM50854.1"/>
    <property type="molecule type" value="Genomic_DNA"/>
</dbReference>
<feature type="non-terminal residue" evidence="3">
    <location>
        <position position="143"/>
    </location>
</feature>
<organism evidence="3 4">
    <name type="scientific">Scleroderma citrinum Foug A</name>
    <dbReference type="NCBI Taxonomy" id="1036808"/>
    <lineage>
        <taxon>Eukaryota</taxon>
        <taxon>Fungi</taxon>
        <taxon>Dikarya</taxon>
        <taxon>Basidiomycota</taxon>
        <taxon>Agaricomycotina</taxon>
        <taxon>Agaricomycetes</taxon>
        <taxon>Agaricomycetidae</taxon>
        <taxon>Boletales</taxon>
        <taxon>Sclerodermatineae</taxon>
        <taxon>Sclerodermataceae</taxon>
        <taxon>Scleroderma</taxon>
    </lineage>
</organism>
<proteinExistence type="predicted"/>
<dbReference type="AlphaFoldDB" id="A0A0C3D358"/>
<reference evidence="4" key="2">
    <citation type="submission" date="2015-01" db="EMBL/GenBank/DDBJ databases">
        <title>Evolutionary Origins and Diversification of the Mycorrhizal Mutualists.</title>
        <authorList>
            <consortium name="DOE Joint Genome Institute"/>
            <consortium name="Mycorrhizal Genomics Consortium"/>
            <person name="Kohler A."/>
            <person name="Kuo A."/>
            <person name="Nagy L.G."/>
            <person name="Floudas D."/>
            <person name="Copeland A."/>
            <person name="Barry K.W."/>
            <person name="Cichocki N."/>
            <person name="Veneault-Fourrey C."/>
            <person name="LaButti K."/>
            <person name="Lindquist E.A."/>
            <person name="Lipzen A."/>
            <person name="Lundell T."/>
            <person name="Morin E."/>
            <person name="Murat C."/>
            <person name="Riley R."/>
            <person name="Ohm R."/>
            <person name="Sun H."/>
            <person name="Tunlid A."/>
            <person name="Henrissat B."/>
            <person name="Grigoriev I.V."/>
            <person name="Hibbett D.S."/>
            <person name="Martin F."/>
        </authorList>
    </citation>
    <scope>NUCLEOTIDE SEQUENCE [LARGE SCALE GENOMIC DNA]</scope>
    <source>
        <strain evidence="4">Foug A</strain>
    </source>
</reference>
<sequence length="143" mass="15657">MPMLTWTTSAFTRPAHSVDYSTNSTNMGQGASTRLPSWATTLVVIGVFVVFMLTLWAILSVGACICRPSRWRDTEAQQWPRPRLFASSFPAEPIRRPPPAYFNNSPPPPYKRTTTGPQTSSVTGQATSVSEPPSYMQSGETGS</sequence>
<keyword evidence="2" id="KW-1133">Transmembrane helix</keyword>
<feature type="region of interest" description="Disordered" evidence="1">
    <location>
        <begin position="87"/>
        <end position="143"/>
    </location>
</feature>
<feature type="compositionally biased region" description="Pro residues" evidence="1">
    <location>
        <begin position="96"/>
        <end position="110"/>
    </location>
</feature>
<feature type="transmembrane region" description="Helical" evidence="2">
    <location>
        <begin position="41"/>
        <end position="65"/>
    </location>
</feature>
<gene>
    <name evidence="3" type="ORF">SCLCIDRAFT_1225073</name>
</gene>
<accession>A0A0C3D358</accession>
<evidence type="ECO:0000256" key="1">
    <source>
        <dbReference type="SAM" id="MobiDB-lite"/>
    </source>
</evidence>
<evidence type="ECO:0000313" key="3">
    <source>
        <dbReference type="EMBL" id="KIM50854.1"/>
    </source>
</evidence>
<keyword evidence="2" id="KW-0812">Transmembrane</keyword>
<feature type="compositionally biased region" description="Polar residues" evidence="1">
    <location>
        <begin position="112"/>
        <end position="143"/>
    </location>
</feature>
<dbReference type="Proteomes" id="UP000053989">
    <property type="component" value="Unassembled WGS sequence"/>
</dbReference>
<protein>
    <submittedName>
        <fullName evidence="3">Uncharacterized protein</fullName>
    </submittedName>
</protein>
<evidence type="ECO:0000256" key="2">
    <source>
        <dbReference type="SAM" id="Phobius"/>
    </source>
</evidence>
<dbReference type="HOGENOM" id="CLU_1810871_0_0_1"/>
<dbReference type="InParanoid" id="A0A0C3D358"/>
<reference evidence="3 4" key="1">
    <citation type="submission" date="2014-04" db="EMBL/GenBank/DDBJ databases">
        <authorList>
            <consortium name="DOE Joint Genome Institute"/>
            <person name="Kuo A."/>
            <person name="Kohler A."/>
            <person name="Nagy L.G."/>
            <person name="Floudas D."/>
            <person name="Copeland A."/>
            <person name="Barry K.W."/>
            <person name="Cichocki N."/>
            <person name="Veneault-Fourrey C."/>
            <person name="LaButti K."/>
            <person name="Lindquist E.A."/>
            <person name="Lipzen A."/>
            <person name="Lundell T."/>
            <person name="Morin E."/>
            <person name="Murat C."/>
            <person name="Sun H."/>
            <person name="Tunlid A."/>
            <person name="Henrissat B."/>
            <person name="Grigoriev I.V."/>
            <person name="Hibbett D.S."/>
            <person name="Martin F."/>
            <person name="Nordberg H.P."/>
            <person name="Cantor M.N."/>
            <person name="Hua S.X."/>
        </authorList>
    </citation>
    <scope>NUCLEOTIDE SEQUENCE [LARGE SCALE GENOMIC DNA]</scope>
    <source>
        <strain evidence="3 4">Foug A</strain>
    </source>
</reference>
<keyword evidence="2" id="KW-0472">Membrane</keyword>